<dbReference type="PANTHER" id="PTHR41523:SF8">
    <property type="entry name" value="ETHYLENE RESPONSE SENSOR PROTEIN"/>
    <property type="match status" value="1"/>
</dbReference>
<sequence length="466" mass="52735">MRGARNSTRILLIGRRLLRYILPVRSLHSTINYWKELVLASVLFTMTVLGTLVYFPSINLAAKEGRYAIVWMDTIALFVVYLLLFRKKIPYSIKAYTVLGLNYLLGTGLLMTIGTEGGGLLWLFPFPILAGILFNFKHAVFSLGLNFVSLIIVSTFLMLQPLGWSMPQERFWVVGLNFMITNALVCVSIMILMRGLQENIKRKDEYLRFLKAKNFHIGRSKKNLEKEILQRVEIEKELAENLKDKEVLLQEIHHRVKNNLQIVSGMLNLQNIYASDMDTSEVLGKAQDRIQAMALIHDHLYQQDKFSSINMKNYLGALVRQLVSSYSSLDSRVTLYTDIDPLHIPMEKAIPCGLIVNELISNSLKHAFPNGLAGSIKVSLKSGKESSDLLLTIRDDGVGMPYELQGIIHTIRSVPIVKQKQTVKVDRSRPESLGLMIVKSLLAQLKAEIRVKVDNGTEVTMSFPKT</sequence>
<dbReference type="EMBL" id="NPDZ01000016">
    <property type="protein sequence ID" value="PJZ71895.1"/>
    <property type="molecule type" value="Genomic_DNA"/>
</dbReference>
<dbReference type="Gene3D" id="3.30.565.10">
    <property type="entry name" value="Histidine kinase-like ATPase, C-terminal domain"/>
    <property type="match status" value="1"/>
</dbReference>
<feature type="transmembrane region" description="Helical" evidence="9">
    <location>
        <begin position="67"/>
        <end position="84"/>
    </location>
</feature>
<name>A0A2M9ZIK4_9LEPT</name>
<dbReference type="SUPFAM" id="SSF55874">
    <property type="entry name" value="ATPase domain of HSP90 chaperone/DNA topoisomerase II/histidine kinase"/>
    <property type="match status" value="1"/>
</dbReference>
<dbReference type="PANTHER" id="PTHR41523">
    <property type="entry name" value="TWO-COMPONENT SYSTEM SENSOR PROTEIN"/>
    <property type="match status" value="1"/>
</dbReference>
<keyword evidence="8" id="KW-0175">Coiled coil</keyword>
<evidence type="ECO:0000256" key="5">
    <source>
        <dbReference type="ARBA" id="ARBA00022741"/>
    </source>
</evidence>
<keyword evidence="6 12" id="KW-0418">Kinase</keyword>
<feature type="domain" description="Histidine kinase" evidence="10">
    <location>
        <begin position="251"/>
        <end position="466"/>
    </location>
</feature>
<dbReference type="InterPro" id="IPR011495">
    <property type="entry name" value="Sig_transdc_His_kin_sub2_dim/P"/>
</dbReference>
<dbReference type="Proteomes" id="UP000231990">
    <property type="component" value="Unassembled WGS sequence"/>
</dbReference>
<dbReference type="EC" id="2.7.13.3" evidence="2"/>
<reference evidence="13 14" key="1">
    <citation type="submission" date="2017-07" db="EMBL/GenBank/DDBJ databases">
        <title>Leptospira spp. isolated from tropical soils.</title>
        <authorList>
            <person name="Thibeaux R."/>
            <person name="Iraola G."/>
            <person name="Ferres I."/>
            <person name="Bierque E."/>
            <person name="Girault D."/>
            <person name="Soupe-Gilbert M.-E."/>
            <person name="Picardeau M."/>
            <person name="Goarant C."/>
        </authorList>
    </citation>
    <scope>NUCLEOTIDE SEQUENCE [LARGE SCALE GENOMIC DNA]</scope>
    <source>
        <strain evidence="12 14">FH1-B-B1</strain>
        <strain evidence="11 13">FH1-B-C1</strain>
    </source>
</reference>
<evidence type="ECO:0000256" key="2">
    <source>
        <dbReference type="ARBA" id="ARBA00012438"/>
    </source>
</evidence>
<evidence type="ECO:0000256" key="9">
    <source>
        <dbReference type="SAM" id="Phobius"/>
    </source>
</evidence>
<evidence type="ECO:0000259" key="10">
    <source>
        <dbReference type="PROSITE" id="PS50109"/>
    </source>
</evidence>
<keyword evidence="7" id="KW-0067">ATP-binding</keyword>
<organism evidence="12 14">
    <name type="scientific">Leptospira perolatii</name>
    <dbReference type="NCBI Taxonomy" id="2023191"/>
    <lineage>
        <taxon>Bacteria</taxon>
        <taxon>Pseudomonadati</taxon>
        <taxon>Spirochaetota</taxon>
        <taxon>Spirochaetia</taxon>
        <taxon>Leptospirales</taxon>
        <taxon>Leptospiraceae</taxon>
        <taxon>Leptospira</taxon>
    </lineage>
</organism>
<evidence type="ECO:0000313" key="14">
    <source>
        <dbReference type="Proteomes" id="UP000231990"/>
    </source>
</evidence>
<keyword evidence="9" id="KW-1133">Transmembrane helix</keyword>
<dbReference type="Gene3D" id="3.30.450.20">
    <property type="entry name" value="PAS domain"/>
    <property type="match status" value="1"/>
</dbReference>
<dbReference type="GO" id="GO:0004673">
    <property type="term" value="F:protein histidine kinase activity"/>
    <property type="evidence" value="ECO:0007669"/>
    <property type="project" value="UniProtKB-EC"/>
</dbReference>
<accession>A0A2M9ZIK4</accession>
<dbReference type="InterPro" id="IPR005467">
    <property type="entry name" value="His_kinase_dom"/>
</dbReference>
<dbReference type="InterPro" id="IPR036890">
    <property type="entry name" value="HATPase_C_sf"/>
</dbReference>
<keyword evidence="13" id="KW-1185">Reference proteome</keyword>
<evidence type="ECO:0000256" key="7">
    <source>
        <dbReference type="ARBA" id="ARBA00022840"/>
    </source>
</evidence>
<dbReference type="Pfam" id="PF20969">
    <property type="entry name" value="MASE11"/>
    <property type="match status" value="1"/>
</dbReference>
<evidence type="ECO:0000256" key="4">
    <source>
        <dbReference type="ARBA" id="ARBA00022679"/>
    </source>
</evidence>
<dbReference type="Pfam" id="PF02518">
    <property type="entry name" value="HATPase_c"/>
    <property type="match status" value="1"/>
</dbReference>
<keyword evidence="3" id="KW-0597">Phosphoprotein</keyword>
<gene>
    <name evidence="11" type="ORF">CH360_16190</name>
    <name evidence="12" type="ORF">CH373_16810</name>
</gene>
<evidence type="ECO:0000256" key="6">
    <source>
        <dbReference type="ARBA" id="ARBA00022777"/>
    </source>
</evidence>
<dbReference type="SMART" id="SM00387">
    <property type="entry name" value="HATPase_c"/>
    <property type="match status" value="1"/>
</dbReference>
<feature type="coiled-coil region" evidence="8">
    <location>
        <begin position="193"/>
        <end position="251"/>
    </location>
</feature>
<dbReference type="EMBL" id="NPDY01000022">
    <property type="protein sequence ID" value="PJZ68477.1"/>
    <property type="molecule type" value="Genomic_DNA"/>
</dbReference>
<dbReference type="Proteomes" id="UP000231962">
    <property type="component" value="Unassembled WGS sequence"/>
</dbReference>
<evidence type="ECO:0000256" key="8">
    <source>
        <dbReference type="SAM" id="Coils"/>
    </source>
</evidence>
<comment type="caution">
    <text evidence="12">The sequence shown here is derived from an EMBL/GenBank/DDBJ whole genome shotgun (WGS) entry which is preliminary data.</text>
</comment>
<dbReference type="Pfam" id="PF07568">
    <property type="entry name" value="HisKA_2"/>
    <property type="match status" value="1"/>
</dbReference>
<evidence type="ECO:0000313" key="11">
    <source>
        <dbReference type="EMBL" id="PJZ68477.1"/>
    </source>
</evidence>
<evidence type="ECO:0000256" key="1">
    <source>
        <dbReference type="ARBA" id="ARBA00000085"/>
    </source>
</evidence>
<dbReference type="RefSeq" id="WP_100715102.1">
    <property type="nucleotide sequence ID" value="NZ_NPDY01000022.1"/>
</dbReference>
<dbReference type="InterPro" id="IPR048437">
    <property type="entry name" value="MASE11"/>
</dbReference>
<dbReference type="AlphaFoldDB" id="A0A2M9ZIK4"/>
<protein>
    <recommendedName>
        <fullName evidence="2">histidine kinase</fullName>
        <ecNumber evidence="2">2.7.13.3</ecNumber>
    </recommendedName>
</protein>
<feature type="transmembrane region" description="Helical" evidence="9">
    <location>
        <begin position="143"/>
        <end position="159"/>
    </location>
</feature>
<keyword evidence="4" id="KW-0808">Transferase</keyword>
<keyword evidence="9" id="KW-0472">Membrane</keyword>
<keyword evidence="9" id="KW-0812">Transmembrane</keyword>
<feature type="transmembrane region" description="Helical" evidence="9">
    <location>
        <begin position="96"/>
        <end position="113"/>
    </location>
</feature>
<dbReference type="GO" id="GO:0005524">
    <property type="term" value="F:ATP binding"/>
    <property type="evidence" value="ECO:0007669"/>
    <property type="project" value="UniProtKB-KW"/>
</dbReference>
<proteinExistence type="predicted"/>
<feature type="transmembrane region" description="Helical" evidence="9">
    <location>
        <begin position="37"/>
        <end position="55"/>
    </location>
</feature>
<evidence type="ECO:0000256" key="3">
    <source>
        <dbReference type="ARBA" id="ARBA00022553"/>
    </source>
</evidence>
<dbReference type="InterPro" id="IPR003594">
    <property type="entry name" value="HATPase_dom"/>
</dbReference>
<keyword evidence="5" id="KW-0547">Nucleotide-binding</keyword>
<comment type="catalytic activity">
    <reaction evidence="1">
        <text>ATP + protein L-histidine = ADP + protein N-phospho-L-histidine.</text>
        <dbReference type="EC" id="2.7.13.3"/>
    </reaction>
</comment>
<dbReference type="OrthoDB" id="9108362at2"/>
<dbReference type="PROSITE" id="PS50109">
    <property type="entry name" value="HIS_KIN"/>
    <property type="match status" value="1"/>
</dbReference>
<evidence type="ECO:0000313" key="12">
    <source>
        <dbReference type="EMBL" id="PJZ71895.1"/>
    </source>
</evidence>
<feature type="transmembrane region" description="Helical" evidence="9">
    <location>
        <begin position="171"/>
        <end position="193"/>
    </location>
</feature>
<evidence type="ECO:0000313" key="13">
    <source>
        <dbReference type="Proteomes" id="UP000231962"/>
    </source>
</evidence>